<dbReference type="GO" id="GO:0055085">
    <property type="term" value="P:transmembrane transport"/>
    <property type="evidence" value="ECO:0007669"/>
    <property type="project" value="InterPro"/>
</dbReference>
<evidence type="ECO:0000256" key="1">
    <source>
        <dbReference type="ARBA" id="ARBA00004141"/>
    </source>
</evidence>
<accession>A0A371XFL6</accession>
<protein>
    <submittedName>
        <fullName evidence="7">SulP family inorganic anion transporter</fullName>
    </submittedName>
</protein>
<feature type="transmembrane region" description="Helical" evidence="5">
    <location>
        <begin position="461"/>
        <end position="481"/>
    </location>
</feature>
<comment type="subcellular location">
    <subcellularLocation>
        <location evidence="1">Membrane</location>
        <topology evidence="1">Multi-pass membrane protein</topology>
    </subcellularLocation>
</comment>
<dbReference type="Proteomes" id="UP000262379">
    <property type="component" value="Unassembled WGS sequence"/>
</dbReference>
<evidence type="ECO:0000313" key="8">
    <source>
        <dbReference type="Proteomes" id="UP000262379"/>
    </source>
</evidence>
<keyword evidence="8" id="KW-1185">Reference proteome</keyword>
<dbReference type="Gene3D" id="3.30.750.24">
    <property type="entry name" value="STAS domain"/>
    <property type="match status" value="1"/>
</dbReference>
<feature type="transmembrane region" description="Helical" evidence="5">
    <location>
        <begin position="107"/>
        <end position="126"/>
    </location>
</feature>
<dbReference type="Pfam" id="PF00916">
    <property type="entry name" value="Sulfate_transp"/>
    <property type="match status" value="1"/>
</dbReference>
<dbReference type="PROSITE" id="PS50801">
    <property type="entry name" value="STAS"/>
    <property type="match status" value="1"/>
</dbReference>
<dbReference type="InterPro" id="IPR002645">
    <property type="entry name" value="STAS_dom"/>
</dbReference>
<dbReference type="AlphaFoldDB" id="A0A371XFL6"/>
<feature type="transmembrane region" description="Helical" evidence="5">
    <location>
        <begin position="174"/>
        <end position="201"/>
    </location>
</feature>
<dbReference type="PANTHER" id="PTHR11814">
    <property type="entry name" value="SULFATE TRANSPORTER"/>
    <property type="match status" value="1"/>
</dbReference>
<keyword evidence="3 5" id="KW-1133">Transmembrane helix</keyword>
<organism evidence="7 8">
    <name type="scientific">Mesorhizobium denitrificans</name>
    <dbReference type="NCBI Taxonomy" id="2294114"/>
    <lineage>
        <taxon>Bacteria</taxon>
        <taxon>Pseudomonadati</taxon>
        <taxon>Pseudomonadota</taxon>
        <taxon>Alphaproteobacteria</taxon>
        <taxon>Hyphomicrobiales</taxon>
        <taxon>Phyllobacteriaceae</taxon>
        <taxon>Mesorhizobium</taxon>
    </lineage>
</organism>
<dbReference type="RefSeq" id="WP_116623166.1">
    <property type="nucleotide sequence ID" value="NZ_QURN01000005.1"/>
</dbReference>
<feature type="transmembrane region" description="Helical" evidence="5">
    <location>
        <begin position="339"/>
        <end position="367"/>
    </location>
</feature>
<dbReference type="Pfam" id="PF01740">
    <property type="entry name" value="STAS"/>
    <property type="match status" value="1"/>
</dbReference>
<name>A0A371XFL6_9HYPH</name>
<evidence type="ECO:0000256" key="2">
    <source>
        <dbReference type="ARBA" id="ARBA00022692"/>
    </source>
</evidence>
<evidence type="ECO:0000313" key="7">
    <source>
        <dbReference type="EMBL" id="RFC68025.1"/>
    </source>
</evidence>
<feature type="transmembrane region" description="Helical" evidence="5">
    <location>
        <begin position="133"/>
        <end position="154"/>
    </location>
</feature>
<reference evidence="8" key="1">
    <citation type="submission" date="2018-08" db="EMBL/GenBank/DDBJ databases">
        <authorList>
            <person name="Im W.T."/>
        </authorList>
    </citation>
    <scope>NUCLEOTIDE SEQUENCE [LARGE SCALE GENOMIC DNA]</scope>
    <source>
        <strain evidence="8">LA-28</strain>
    </source>
</reference>
<feature type="transmembrane region" description="Helical" evidence="5">
    <location>
        <begin position="68"/>
        <end position="95"/>
    </location>
</feature>
<comment type="caution">
    <text evidence="7">The sequence shown here is derived from an EMBL/GenBank/DDBJ whole genome shotgun (WGS) entry which is preliminary data.</text>
</comment>
<dbReference type="SUPFAM" id="SSF52091">
    <property type="entry name" value="SpoIIaa-like"/>
    <property type="match status" value="1"/>
</dbReference>
<dbReference type="InterPro" id="IPR001902">
    <property type="entry name" value="SLC26A/SulP_fam"/>
</dbReference>
<dbReference type="InterPro" id="IPR036513">
    <property type="entry name" value="STAS_dom_sf"/>
</dbReference>
<evidence type="ECO:0000256" key="5">
    <source>
        <dbReference type="SAM" id="Phobius"/>
    </source>
</evidence>
<dbReference type="EMBL" id="QURN01000005">
    <property type="protein sequence ID" value="RFC68025.1"/>
    <property type="molecule type" value="Genomic_DNA"/>
</dbReference>
<dbReference type="GO" id="GO:0016020">
    <property type="term" value="C:membrane"/>
    <property type="evidence" value="ECO:0007669"/>
    <property type="project" value="UniProtKB-SubCell"/>
</dbReference>
<keyword evidence="4 5" id="KW-0472">Membrane</keyword>
<dbReference type="InterPro" id="IPR011547">
    <property type="entry name" value="SLC26A/SulP_dom"/>
</dbReference>
<sequence length="571" mass="60001">MTAGAIRPDFTELYTPKLVSVLREGYDFAKFKADAISGLTVAIVALPLSMAIAIASGVTPDRGLYTSIIGGFIVSAFGGSRFQIGGPAGAFIVLVSATVAQHGVEGLLLATFLSGLMLAAIGLLRLGTFIKYIPYPVTVGFTAGIAVIIFASQIKDLLGLTLEKEPAPLLPKLLALTEALPTISFAAVVIAAITIGIILMLRRYRPNWPGFIIAVGVAAAVAVLFGLPVETIGTRFGGIPSALPAPHLPSMSIDKISAVLPNAISFTLLGCIESLLSAVVADSMTGRRHRSNCELVAQGLANIASPLFGGFCVTGNIARTATNVRSGAHGPVSGMLHSVFLLCFMLVAAPLASYIPLAALAGVLVIVSWNMAEKHEFGVLLRASRGDAVVLLVTFALVIFRDLTEGIVVGFVISSLLFLHRIGQAVAVESGRPLVESDRADSENGERKPYDPELTTDPDIAIIRISGAFFFGAAAAVTAALDRIGEHPKTYVIDMSSVSILDSTGAATIEAFARKASRRGARIYIAGATTAVRRSLLMHELKPPRVRYRSTLADALEGLKKRNQTSEADAN</sequence>
<evidence type="ECO:0000259" key="6">
    <source>
        <dbReference type="PROSITE" id="PS50801"/>
    </source>
</evidence>
<gene>
    <name evidence="7" type="ORF">DY251_06955</name>
</gene>
<proteinExistence type="predicted"/>
<evidence type="ECO:0000256" key="4">
    <source>
        <dbReference type="ARBA" id="ARBA00023136"/>
    </source>
</evidence>
<keyword evidence="2 5" id="KW-0812">Transmembrane</keyword>
<feature type="transmembrane region" description="Helical" evidence="5">
    <location>
        <begin position="208"/>
        <end position="227"/>
    </location>
</feature>
<evidence type="ECO:0000256" key="3">
    <source>
        <dbReference type="ARBA" id="ARBA00022989"/>
    </source>
</evidence>
<dbReference type="CDD" id="cd07042">
    <property type="entry name" value="STAS_SulP_like_sulfate_transporter"/>
    <property type="match status" value="1"/>
</dbReference>
<feature type="transmembrane region" description="Helical" evidence="5">
    <location>
        <begin position="379"/>
        <end position="400"/>
    </location>
</feature>
<feature type="transmembrane region" description="Helical" evidence="5">
    <location>
        <begin position="35"/>
        <end position="56"/>
    </location>
</feature>
<feature type="transmembrane region" description="Helical" evidence="5">
    <location>
        <begin position="259"/>
        <end position="281"/>
    </location>
</feature>
<feature type="domain" description="STAS" evidence="6">
    <location>
        <begin position="450"/>
        <end position="559"/>
    </location>
</feature>